<dbReference type="OrthoDB" id="9805111at2"/>
<dbReference type="PRINTS" id="PR00951">
    <property type="entry name" value="FLGBIOSNFLIP"/>
</dbReference>
<evidence type="ECO:0000313" key="13">
    <source>
        <dbReference type="EMBL" id="QFJ55492.1"/>
    </source>
</evidence>
<keyword evidence="3 12" id="KW-0813">Transport</keyword>
<keyword evidence="13" id="KW-0969">Cilium</keyword>
<evidence type="ECO:0000256" key="10">
    <source>
        <dbReference type="ARBA" id="ARBA00023143"/>
    </source>
</evidence>
<keyword evidence="7 12" id="KW-0653">Protein transport</keyword>
<keyword evidence="11 12" id="KW-1006">Bacterial flagellum protein export</keyword>
<dbReference type="NCBIfam" id="TIGR01103">
    <property type="entry name" value="fliP"/>
    <property type="match status" value="1"/>
</dbReference>
<accession>A0A5P6VSW9</accession>
<keyword evidence="13" id="KW-0282">Flagellum</keyword>
<evidence type="ECO:0000256" key="2">
    <source>
        <dbReference type="ARBA" id="ARBA00021714"/>
    </source>
</evidence>
<protein>
    <recommendedName>
        <fullName evidence="2 12">Flagellar biosynthetic protein FliP</fullName>
    </recommendedName>
</protein>
<organism evidence="13 14">
    <name type="scientific">Pseudobutyrivibrio xylanivorans</name>
    <dbReference type="NCBI Taxonomy" id="185007"/>
    <lineage>
        <taxon>Bacteria</taxon>
        <taxon>Bacillati</taxon>
        <taxon>Bacillota</taxon>
        <taxon>Clostridia</taxon>
        <taxon>Lachnospirales</taxon>
        <taxon>Lachnospiraceae</taxon>
        <taxon>Pseudobutyrivibrio</taxon>
    </lineage>
</organism>
<keyword evidence="4 12" id="KW-1003">Cell membrane</keyword>
<evidence type="ECO:0000256" key="12">
    <source>
        <dbReference type="RuleBase" id="RU362069"/>
    </source>
</evidence>
<gene>
    <name evidence="12 13" type="primary">fliP</name>
    <name evidence="13" type="ORF">FXF36_11735</name>
</gene>
<dbReference type="EMBL" id="CP043028">
    <property type="protein sequence ID" value="QFJ55492.1"/>
    <property type="molecule type" value="Genomic_DNA"/>
</dbReference>
<dbReference type="Pfam" id="PF00813">
    <property type="entry name" value="FliP"/>
    <property type="match status" value="1"/>
</dbReference>
<dbReference type="PRINTS" id="PR01302">
    <property type="entry name" value="TYPE3IMPPROT"/>
</dbReference>
<comment type="subcellular location">
    <subcellularLocation>
        <location evidence="12">Cell membrane</location>
        <topology evidence="12">Multi-pass membrane protein</topology>
    </subcellularLocation>
    <subcellularLocation>
        <location evidence="12">Bacterial flagellum basal body</location>
    </subcellularLocation>
</comment>
<evidence type="ECO:0000256" key="7">
    <source>
        <dbReference type="ARBA" id="ARBA00022927"/>
    </source>
</evidence>
<dbReference type="PROSITE" id="PS01061">
    <property type="entry name" value="FLIP_2"/>
    <property type="match status" value="1"/>
</dbReference>
<evidence type="ECO:0000256" key="3">
    <source>
        <dbReference type="ARBA" id="ARBA00022448"/>
    </source>
</evidence>
<keyword evidence="5 12" id="KW-0812">Transmembrane</keyword>
<reference evidence="14" key="1">
    <citation type="submission" date="2019-08" db="EMBL/GenBank/DDBJ databases">
        <title>Complete Genome Sequence of the Polysaccharide-Degrading Rumen Bacterium Pseudobutyrivibrio xylanivorans MA3014.</title>
        <authorList>
            <person name="Palevich N."/>
            <person name="Maclean P.H."/>
            <person name="Kelly W.J."/>
            <person name="Leahy S.C."/>
            <person name="Rakonjac J."/>
            <person name="Attwood G.T."/>
        </authorList>
    </citation>
    <scope>NUCLEOTIDE SEQUENCE [LARGE SCALE GENOMIC DNA]</scope>
    <source>
        <strain evidence="14">MA3014</strain>
    </source>
</reference>
<keyword evidence="10" id="KW-0975">Bacterial flagellum</keyword>
<evidence type="ECO:0000256" key="4">
    <source>
        <dbReference type="ARBA" id="ARBA00022475"/>
    </source>
</evidence>
<dbReference type="GO" id="GO:0009306">
    <property type="term" value="P:protein secretion"/>
    <property type="evidence" value="ECO:0007669"/>
    <property type="project" value="UniProtKB-UniRule"/>
</dbReference>
<comment type="function">
    <text evidence="12">Plays a role in the flagellum-specific transport system.</text>
</comment>
<dbReference type="PANTHER" id="PTHR30587">
    <property type="entry name" value="FLAGELLAR BIOSYNTHETIC PROTEIN FLIP"/>
    <property type="match status" value="1"/>
</dbReference>
<keyword evidence="8 12" id="KW-1133">Transmembrane helix</keyword>
<name>A0A5P6VSW9_PSEXY</name>
<evidence type="ECO:0000256" key="11">
    <source>
        <dbReference type="ARBA" id="ARBA00023225"/>
    </source>
</evidence>
<feature type="transmembrane region" description="Helical" evidence="12">
    <location>
        <begin position="145"/>
        <end position="164"/>
    </location>
</feature>
<evidence type="ECO:0000256" key="9">
    <source>
        <dbReference type="ARBA" id="ARBA00023136"/>
    </source>
</evidence>
<dbReference type="InterPro" id="IPR005837">
    <property type="entry name" value="FliP"/>
</dbReference>
<dbReference type="AlphaFoldDB" id="A0A5P6VSW9"/>
<dbReference type="Proteomes" id="UP000327030">
    <property type="component" value="Chromosome 1"/>
</dbReference>
<dbReference type="InterPro" id="IPR005838">
    <property type="entry name" value="T3SS_IM_P"/>
</dbReference>
<dbReference type="GO" id="GO:0009425">
    <property type="term" value="C:bacterial-type flagellum basal body"/>
    <property type="evidence" value="ECO:0007669"/>
    <property type="project" value="UniProtKB-SubCell"/>
</dbReference>
<evidence type="ECO:0000256" key="8">
    <source>
        <dbReference type="ARBA" id="ARBA00022989"/>
    </source>
</evidence>
<dbReference type="GO" id="GO:0044781">
    <property type="term" value="P:bacterial-type flagellum organization"/>
    <property type="evidence" value="ECO:0007669"/>
    <property type="project" value="UniProtKB-UniRule"/>
</dbReference>
<dbReference type="RefSeq" id="WP_151624315.1">
    <property type="nucleotide sequence ID" value="NZ_CP043028.1"/>
</dbReference>
<evidence type="ECO:0000256" key="5">
    <source>
        <dbReference type="ARBA" id="ARBA00022692"/>
    </source>
</evidence>
<evidence type="ECO:0000256" key="6">
    <source>
        <dbReference type="ARBA" id="ARBA00022795"/>
    </source>
</evidence>
<feature type="transmembrane region" description="Helical" evidence="12">
    <location>
        <begin position="242"/>
        <end position="267"/>
    </location>
</feature>
<proteinExistence type="inferred from homology"/>
<keyword evidence="13" id="KW-0966">Cell projection</keyword>
<keyword evidence="9 12" id="KW-0472">Membrane</keyword>
<feature type="transmembrane region" description="Helical" evidence="12">
    <location>
        <begin position="104"/>
        <end position="133"/>
    </location>
</feature>
<dbReference type="NCBIfam" id="NF009438">
    <property type="entry name" value="PRK12797.1"/>
    <property type="match status" value="1"/>
</dbReference>
<feature type="transmembrane region" description="Helical" evidence="12">
    <location>
        <begin position="7"/>
        <end position="26"/>
    </location>
</feature>
<evidence type="ECO:0000313" key="14">
    <source>
        <dbReference type="Proteomes" id="UP000327030"/>
    </source>
</evidence>
<feature type="transmembrane region" description="Helical" evidence="12">
    <location>
        <begin position="279"/>
        <end position="300"/>
    </location>
</feature>
<dbReference type="KEGG" id="pxv:FXF36_11735"/>
<keyword evidence="6 12" id="KW-1005">Bacterial flagellum biogenesis</keyword>
<evidence type="ECO:0000256" key="1">
    <source>
        <dbReference type="ARBA" id="ARBA00006257"/>
    </source>
</evidence>
<dbReference type="GO" id="GO:0005886">
    <property type="term" value="C:plasma membrane"/>
    <property type="evidence" value="ECO:0007669"/>
    <property type="project" value="UniProtKB-SubCell"/>
</dbReference>
<dbReference type="PANTHER" id="PTHR30587:SF0">
    <property type="entry name" value="FLAGELLAR BIOSYNTHETIC PROTEIN FLIP"/>
    <property type="match status" value="1"/>
</dbReference>
<sequence length="304" mass="33055">MNKLKKAYLVLSFFFAIMVAGVTVYYTGVTAYATNSTNTTNNANTTEPAEATEMDGTEYGAANGTYGATEKAPNASDEVVGSGGGFTLRFDGEDGNFTSTLRMLVILTILTLSPSILIMLTSFTRCVIVLHFIRAAIGTNTAPPNQVLIGLALFLTLFIMSPVFTQIKTDAIDPFDAGDITQQEAIDAAIGPIREFMYGQTQVKDLNLFCEIAGVTYEEDHYDDVAFTIVVPAFILSELRTAFIIGFMIYVPFIVIDMVVASVLMSMGMMMLPPTTISLPFKILLFVLVDGWDLCIGGLVKTFY</sequence>
<comment type="similarity">
    <text evidence="1 12">Belongs to the FliP/MopC/SpaP family.</text>
</comment>